<feature type="region of interest" description="Disordered" evidence="1">
    <location>
        <begin position="1"/>
        <end position="114"/>
    </location>
</feature>
<dbReference type="EMBL" id="CM029038">
    <property type="protein sequence ID" value="KAG2650692.1"/>
    <property type="molecule type" value="Genomic_DNA"/>
</dbReference>
<evidence type="ECO:0000313" key="2">
    <source>
        <dbReference type="EMBL" id="KAG2650692.1"/>
    </source>
</evidence>
<keyword evidence="3" id="KW-1185">Reference proteome</keyword>
<dbReference type="Proteomes" id="UP000823388">
    <property type="component" value="Chromosome 1N"/>
</dbReference>
<name>A0A8T0WNM0_PANVG</name>
<organism evidence="2 3">
    <name type="scientific">Panicum virgatum</name>
    <name type="common">Blackwell switchgrass</name>
    <dbReference type="NCBI Taxonomy" id="38727"/>
    <lineage>
        <taxon>Eukaryota</taxon>
        <taxon>Viridiplantae</taxon>
        <taxon>Streptophyta</taxon>
        <taxon>Embryophyta</taxon>
        <taxon>Tracheophyta</taxon>
        <taxon>Spermatophyta</taxon>
        <taxon>Magnoliopsida</taxon>
        <taxon>Liliopsida</taxon>
        <taxon>Poales</taxon>
        <taxon>Poaceae</taxon>
        <taxon>PACMAD clade</taxon>
        <taxon>Panicoideae</taxon>
        <taxon>Panicodae</taxon>
        <taxon>Paniceae</taxon>
        <taxon>Panicinae</taxon>
        <taxon>Panicum</taxon>
        <taxon>Panicum sect. Hiantes</taxon>
    </lineage>
</organism>
<comment type="caution">
    <text evidence="2">The sequence shown here is derived from an EMBL/GenBank/DDBJ whole genome shotgun (WGS) entry which is preliminary data.</text>
</comment>
<dbReference type="AlphaFoldDB" id="A0A8T0WNM0"/>
<evidence type="ECO:0000256" key="1">
    <source>
        <dbReference type="SAM" id="MobiDB-lite"/>
    </source>
</evidence>
<proteinExistence type="predicted"/>
<evidence type="ECO:0000313" key="3">
    <source>
        <dbReference type="Proteomes" id="UP000823388"/>
    </source>
</evidence>
<protein>
    <submittedName>
        <fullName evidence="2">Uncharacterized protein</fullName>
    </submittedName>
</protein>
<sequence length="139" mass="14135">MRSPPCAAAAGRERPGHPAPPPRGTQPLCAATAAGSEGPGPRAPPPPGGRAPGPARLRRQEGGLRVPRASASGREGSDPARRRCREGGLRPRAPQPMAREGGSTGSGLSRTDLGCPARIWAGEGERRPRAPDLASAAHG</sequence>
<gene>
    <name evidence="2" type="ORF">PVAP13_1NG201457</name>
</gene>
<feature type="region of interest" description="Disordered" evidence="1">
    <location>
        <begin position="120"/>
        <end position="139"/>
    </location>
</feature>
<feature type="compositionally biased region" description="Basic and acidic residues" evidence="1">
    <location>
        <begin position="75"/>
        <end position="89"/>
    </location>
</feature>
<accession>A0A8T0WNM0</accession>
<reference evidence="2" key="1">
    <citation type="submission" date="2020-05" db="EMBL/GenBank/DDBJ databases">
        <title>WGS assembly of Panicum virgatum.</title>
        <authorList>
            <person name="Lovell J.T."/>
            <person name="Jenkins J."/>
            <person name="Shu S."/>
            <person name="Juenger T.E."/>
            <person name="Schmutz J."/>
        </authorList>
    </citation>
    <scope>NUCLEOTIDE SEQUENCE</scope>
    <source>
        <strain evidence="2">AP13</strain>
    </source>
</reference>